<protein>
    <submittedName>
        <fullName evidence="1">Uncharacterized protein</fullName>
    </submittedName>
</protein>
<dbReference type="Proteomes" id="UP000019482">
    <property type="component" value="Unassembled WGS sequence"/>
</dbReference>
<dbReference type="AlphaFoldDB" id="W6NKI0"/>
<sequence length="38" mass="4798">MIDLKQKYKEELQLYSRMVQFMEKEVLTSRQNTFLKNW</sequence>
<accession>W6NKI0</accession>
<dbReference type="EMBL" id="CBXI010000043">
    <property type="protein sequence ID" value="CDL92397.1"/>
    <property type="molecule type" value="Genomic_DNA"/>
</dbReference>
<name>W6NKI0_CLOTY</name>
<keyword evidence="2" id="KW-1185">Reference proteome</keyword>
<reference evidence="1 2" key="1">
    <citation type="journal article" date="2015" name="Genome Announc.">
        <title>Draft Genome Sequence of Clostridium tyrobutyricum Strain DIVETGP, Isolated from Cow's Milk for Grana Padano Production.</title>
        <authorList>
            <person name="Soggiu A."/>
            <person name="Piras C."/>
            <person name="Gaiarsa S."/>
            <person name="Sassera D."/>
            <person name="Roncada P."/>
            <person name="Bendixen E."/>
            <person name="Brasca M."/>
            <person name="Bonizzi L."/>
        </authorList>
    </citation>
    <scope>NUCLEOTIDE SEQUENCE [LARGE SCALE GENOMIC DNA]</scope>
    <source>
        <strain evidence="1 2">DIVETGP</strain>
    </source>
</reference>
<gene>
    <name evidence="1" type="ORF">CTDIVETGP_2467</name>
</gene>
<organism evidence="1 2">
    <name type="scientific">Clostridium tyrobutyricum DIVETGP</name>
    <dbReference type="NCBI Taxonomy" id="1408889"/>
    <lineage>
        <taxon>Bacteria</taxon>
        <taxon>Bacillati</taxon>
        <taxon>Bacillota</taxon>
        <taxon>Clostridia</taxon>
        <taxon>Eubacteriales</taxon>
        <taxon>Clostridiaceae</taxon>
        <taxon>Clostridium</taxon>
    </lineage>
</organism>
<evidence type="ECO:0000313" key="2">
    <source>
        <dbReference type="Proteomes" id="UP000019482"/>
    </source>
</evidence>
<comment type="caution">
    <text evidence="1">The sequence shown here is derived from an EMBL/GenBank/DDBJ whole genome shotgun (WGS) entry which is preliminary data.</text>
</comment>
<evidence type="ECO:0000313" key="1">
    <source>
        <dbReference type="EMBL" id="CDL92397.1"/>
    </source>
</evidence>
<proteinExistence type="predicted"/>